<feature type="DNA-binding region" description="OmpR/PhoB-type" evidence="7">
    <location>
        <begin position="123"/>
        <end position="217"/>
    </location>
</feature>
<dbReference type="CDD" id="cd00383">
    <property type="entry name" value="trans_reg_C"/>
    <property type="match status" value="1"/>
</dbReference>
<dbReference type="InterPro" id="IPR036388">
    <property type="entry name" value="WH-like_DNA-bd_sf"/>
</dbReference>
<dbReference type="PROSITE" id="PS50110">
    <property type="entry name" value="RESPONSE_REGULATORY"/>
    <property type="match status" value="1"/>
</dbReference>
<dbReference type="Pfam" id="PF00486">
    <property type="entry name" value="Trans_reg_C"/>
    <property type="match status" value="1"/>
</dbReference>
<dbReference type="GO" id="GO:0032993">
    <property type="term" value="C:protein-DNA complex"/>
    <property type="evidence" value="ECO:0007669"/>
    <property type="project" value="TreeGrafter"/>
</dbReference>
<name>A0A975GCD8_9BACT</name>
<evidence type="ECO:0000256" key="2">
    <source>
        <dbReference type="ARBA" id="ARBA00023012"/>
    </source>
</evidence>
<keyword evidence="5" id="KW-0804">Transcription</keyword>
<gene>
    <name evidence="10" type="ORF">GJV85_03405</name>
</gene>
<evidence type="ECO:0000313" key="11">
    <source>
        <dbReference type="Proteomes" id="UP000671852"/>
    </source>
</evidence>
<dbReference type="Proteomes" id="UP000671852">
    <property type="component" value="Chromosome"/>
</dbReference>
<dbReference type="GO" id="GO:0006355">
    <property type="term" value="P:regulation of DNA-templated transcription"/>
    <property type="evidence" value="ECO:0007669"/>
    <property type="project" value="InterPro"/>
</dbReference>
<dbReference type="GO" id="GO:0000976">
    <property type="term" value="F:transcription cis-regulatory region binding"/>
    <property type="evidence" value="ECO:0007669"/>
    <property type="project" value="TreeGrafter"/>
</dbReference>
<keyword evidence="1 6" id="KW-0597">Phosphoprotein</keyword>
<dbReference type="Pfam" id="PF00072">
    <property type="entry name" value="Response_reg"/>
    <property type="match status" value="1"/>
</dbReference>
<reference evidence="10" key="1">
    <citation type="submission" date="2019-11" db="EMBL/GenBank/DDBJ databases">
        <authorList>
            <person name="Kojima H."/>
        </authorList>
    </citation>
    <scope>NUCLEOTIDE SEQUENCE</scope>
    <source>
        <strain evidence="10">H1576</strain>
    </source>
</reference>
<dbReference type="PANTHER" id="PTHR48111:SF1">
    <property type="entry name" value="TWO-COMPONENT RESPONSE REGULATOR ORR33"/>
    <property type="match status" value="1"/>
</dbReference>
<protein>
    <submittedName>
        <fullName evidence="10">Response regulator</fullName>
    </submittedName>
</protein>
<proteinExistence type="predicted"/>
<evidence type="ECO:0000256" key="7">
    <source>
        <dbReference type="PROSITE-ProRule" id="PRU01091"/>
    </source>
</evidence>
<dbReference type="EMBL" id="CP046072">
    <property type="protein sequence ID" value="QSZ41198.1"/>
    <property type="molecule type" value="Genomic_DNA"/>
</dbReference>
<organism evidence="10 11">
    <name type="scientific">Sulfurimonas aquatica</name>
    <dbReference type="NCBI Taxonomy" id="2672570"/>
    <lineage>
        <taxon>Bacteria</taxon>
        <taxon>Pseudomonadati</taxon>
        <taxon>Campylobacterota</taxon>
        <taxon>Epsilonproteobacteria</taxon>
        <taxon>Campylobacterales</taxon>
        <taxon>Sulfurimonadaceae</taxon>
        <taxon>Sulfurimonas</taxon>
    </lineage>
</organism>
<dbReference type="InterPro" id="IPR039420">
    <property type="entry name" value="WalR-like"/>
</dbReference>
<evidence type="ECO:0000259" key="9">
    <source>
        <dbReference type="PROSITE" id="PS51755"/>
    </source>
</evidence>
<dbReference type="Gene3D" id="3.40.50.2300">
    <property type="match status" value="1"/>
</dbReference>
<keyword evidence="2" id="KW-0902">Two-component regulatory system</keyword>
<evidence type="ECO:0000256" key="3">
    <source>
        <dbReference type="ARBA" id="ARBA00023015"/>
    </source>
</evidence>
<dbReference type="SMART" id="SM00448">
    <property type="entry name" value="REC"/>
    <property type="match status" value="1"/>
</dbReference>
<dbReference type="InterPro" id="IPR016032">
    <property type="entry name" value="Sig_transdc_resp-reg_C-effctor"/>
</dbReference>
<dbReference type="GO" id="GO:0005829">
    <property type="term" value="C:cytosol"/>
    <property type="evidence" value="ECO:0007669"/>
    <property type="project" value="TreeGrafter"/>
</dbReference>
<dbReference type="GO" id="GO:0000156">
    <property type="term" value="F:phosphorelay response regulator activity"/>
    <property type="evidence" value="ECO:0007669"/>
    <property type="project" value="TreeGrafter"/>
</dbReference>
<evidence type="ECO:0000259" key="8">
    <source>
        <dbReference type="PROSITE" id="PS50110"/>
    </source>
</evidence>
<evidence type="ECO:0000256" key="5">
    <source>
        <dbReference type="ARBA" id="ARBA00023163"/>
    </source>
</evidence>
<dbReference type="SMART" id="SM00862">
    <property type="entry name" value="Trans_reg_C"/>
    <property type="match status" value="1"/>
</dbReference>
<dbReference type="InterPro" id="IPR001867">
    <property type="entry name" value="OmpR/PhoB-type_DNA-bd"/>
</dbReference>
<dbReference type="CDD" id="cd00156">
    <property type="entry name" value="REC"/>
    <property type="match status" value="1"/>
</dbReference>
<dbReference type="AlphaFoldDB" id="A0A975GCD8"/>
<keyword evidence="3" id="KW-0805">Transcription regulation</keyword>
<evidence type="ECO:0000256" key="4">
    <source>
        <dbReference type="ARBA" id="ARBA00023125"/>
    </source>
</evidence>
<feature type="modified residue" description="4-aspartylphosphate" evidence="6">
    <location>
        <position position="52"/>
    </location>
</feature>
<accession>A0A975GCD8</accession>
<evidence type="ECO:0000256" key="6">
    <source>
        <dbReference type="PROSITE-ProRule" id="PRU00169"/>
    </source>
</evidence>
<dbReference type="SUPFAM" id="SSF52172">
    <property type="entry name" value="CheY-like"/>
    <property type="match status" value="1"/>
</dbReference>
<dbReference type="PANTHER" id="PTHR48111">
    <property type="entry name" value="REGULATOR OF RPOS"/>
    <property type="match status" value="1"/>
</dbReference>
<keyword evidence="4 7" id="KW-0238">DNA-binding</keyword>
<feature type="domain" description="OmpR/PhoB-type" evidence="9">
    <location>
        <begin position="123"/>
        <end position="217"/>
    </location>
</feature>
<feature type="domain" description="Response regulatory" evidence="8">
    <location>
        <begin position="3"/>
        <end position="117"/>
    </location>
</feature>
<dbReference type="InterPro" id="IPR011006">
    <property type="entry name" value="CheY-like_superfamily"/>
</dbReference>
<dbReference type="InterPro" id="IPR001789">
    <property type="entry name" value="Sig_transdc_resp-reg_receiver"/>
</dbReference>
<keyword evidence="11" id="KW-1185">Reference proteome</keyword>
<dbReference type="PROSITE" id="PS51755">
    <property type="entry name" value="OMPR_PHOB"/>
    <property type="match status" value="1"/>
</dbReference>
<evidence type="ECO:0000256" key="1">
    <source>
        <dbReference type="ARBA" id="ARBA00022553"/>
    </source>
</evidence>
<reference evidence="10" key="2">
    <citation type="submission" date="2021-04" db="EMBL/GenBank/DDBJ databases">
        <title>Isolation and characterization of a novel species of the genus Sulfurimonas.</title>
        <authorList>
            <person name="Fukui M."/>
        </authorList>
    </citation>
    <scope>NUCLEOTIDE SEQUENCE</scope>
    <source>
        <strain evidence="10">H1576</strain>
    </source>
</reference>
<dbReference type="KEGG" id="saqt:GJV85_03405"/>
<dbReference type="Gene3D" id="1.10.10.10">
    <property type="entry name" value="Winged helix-like DNA-binding domain superfamily/Winged helix DNA-binding domain"/>
    <property type="match status" value="1"/>
</dbReference>
<evidence type="ECO:0000313" key="10">
    <source>
        <dbReference type="EMBL" id="QSZ41198.1"/>
    </source>
</evidence>
<sequence length="217" mass="24838">MSKILLLEDDLLFAETLVDLLEDENYLVSHFPNGQDALDATYEGKFDAYLLDINVPLIDGLSLLSELRDANDNTPAIFLTSHKDKSMLEKGFLSGCDDYLIKPFDSNELLLRLSALLKRSKKYKPESFGDLVYDELHKCILYKKEELELSKKEYLLLLLLMRHINTSVPKELIYDELWSSAESGSDGAIRVYINRLKQLLPGMKIENIRGIGYKLVE</sequence>
<dbReference type="SUPFAM" id="SSF46894">
    <property type="entry name" value="C-terminal effector domain of the bipartite response regulators"/>
    <property type="match status" value="1"/>
</dbReference>